<organism evidence="3 4">
    <name type="scientific">Tegillarca granosa</name>
    <name type="common">Malaysian cockle</name>
    <name type="synonym">Anadara granosa</name>
    <dbReference type="NCBI Taxonomy" id="220873"/>
    <lineage>
        <taxon>Eukaryota</taxon>
        <taxon>Metazoa</taxon>
        <taxon>Spiralia</taxon>
        <taxon>Lophotrochozoa</taxon>
        <taxon>Mollusca</taxon>
        <taxon>Bivalvia</taxon>
        <taxon>Autobranchia</taxon>
        <taxon>Pteriomorphia</taxon>
        <taxon>Arcoida</taxon>
        <taxon>Arcoidea</taxon>
        <taxon>Arcidae</taxon>
        <taxon>Tegillarca</taxon>
    </lineage>
</organism>
<feature type="transmembrane region" description="Helical" evidence="2">
    <location>
        <begin position="150"/>
        <end position="173"/>
    </location>
</feature>
<gene>
    <name evidence="3" type="ORF">KUTeg_023076</name>
</gene>
<keyword evidence="2" id="KW-1133">Transmembrane helix</keyword>
<name>A0ABQ9E0L3_TEGGR</name>
<evidence type="ECO:0000313" key="4">
    <source>
        <dbReference type="Proteomes" id="UP001217089"/>
    </source>
</evidence>
<dbReference type="PANTHER" id="PTHR10877">
    <property type="entry name" value="POLYCYSTIN FAMILY MEMBER"/>
    <property type="match status" value="1"/>
</dbReference>
<reference evidence="3 4" key="1">
    <citation type="submission" date="2022-12" db="EMBL/GenBank/DDBJ databases">
        <title>Chromosome-level genome of Tegillarca granosa.</title>
        <authorList>
            <person name="Kim J."/>
        </authorList>
    </citation>
    <scope>NUCLEOTIDE SEQUENCE [LARGE SCALE GENOMIC DNA]</scope>
    <source>
        <strain evidence="3">Teg-2019</strain>
        <tissue evidence="3">Adductor muscle</tissue>
    </source>
</reference>
<evidence type="ECO:0000313" key="3">
    <source>
        <dbReference type="EMBL" id="KAJ8299016.1"/>
    </source>
</evidence>
<feature type="compositionally biased region" description="Acidic residues" evidence="1">
    <location>
        <begin position="251"/>
        <end position="265"/>
    </location>
</feature>
<dbReference type="Proteomes" id="UP001217089">
    <property type="component" value="Unassembled WGS sequence"/>
</dbReference>
<evidence type="ECO:0000256" key="1">
    <source>
        <dbReference type="SAM" id="MobiDB-lite"/>
    </source>
</evidence>
<dbReference type="PANTHER" id="PTHR10877:SF150">
    <property type="entry name" value="REJ DOMAIN-CONTAINING PROTEIN"/>
    <property type="match status" value="1"/>
</dbReference>
<protein>
    <submittedName>
        <fullName evidence="3">Uncharacterized protein</fullName>
    </submittedName>
</protein>
<feature type="region of interest" description="Disordered" evidence="1">
    <location>
        <begin position="242"/>
        <end position="265"/>
    </location>
</feature>
<dbReference type="InterPro" id="IPR051223">
    <property type="entry name" value="Polycystin"/>
</dbReference>
<evidence type="ECO:0000256" key="2">
    <source>
        <dbReference type="SAM" id="Phobius"/>
    </source>
</evidence>
<dbReference type="EMBL" id="JARBDR010000921">
    <property type="protein sequence ID" value="KAJ8299016.1"/>
    <property type="molecule type" value="Genomic_DNA"/>
</dbReference>
<keyword evidence="2" id="KW-0812">Transmembrane</keyword>
<accession>A0ABQ9E0L3</accession>
<keyword evidence="4" id="KW-1185">Reference proteome</keyword>
<sequence length="265" mass="30147">MPNTNTKTETGGFKRFKETNTIQFSTDNTENNLPTNFQESEQCVISYEQNSKYFNVLNSIESSVSGVGDHLINLKIDYKTGGSEFNDMNVINSQSTSEYRISQSTIDLDHHYSKSVPVNDENITTTKEVWNNAKVVTDKPKRVTTQQPCLLPWGFIFIAYFLVLACIGTSSFFTFMYTLEWGPDLTVEWMTAFLFGTLQSVLIIEPFKAIFLALVFVCFCKRNAVGKLAFIGKPNDEIPEIHDKQPTSNEINEEKEEEENYITIA</sequence>
<comment type="caution">
    <text evidence="3">The sequence shown here is derived from an EMBL/GenBank/DDBJ whole genome shotgun (WGS) entry which is preliminary data.</text>
</comment>
<feature type="transmembrane region" description="Helical" evidence="2">
    <location>
        <begin position="193"/>
        <end position="219"/>
    </location>
</feature>
<proteinExistence type="predicted"/>
<keyword evidence="2" id="KW-0472">Membrane</keyword>